<dbReference type="GO" id="GO:0003677">
    <property type="term" value="F:DNA binding"/>
    <property type="evidence" value="ECO:0007669"/>
    <property type="project" value="InterPro"/>
</dbReference>
<accession>A0A1L5FAB0</accession>
<feature type="domain" description="Recombinase" evidence="1">
    <location>
        <begin position="6"/>
        <end position="92"/>
    </location>
</feature>
<reference evidence="2 3" key="1">
    <citation type="submission" date="2016-12" db="EMBL/GenBank/DDBJ databases">
        <title>Complete genome sequence of Clostridium kluyveri JZZ isolated from the pit mud of a Chinese flavor liquor-making factory.</title>
        <authorList>
            <person name="Wang Y."/>
        </authorList>
    </citation>
    <scope>NUCLEOTIDE SEQUENCE [LARGE SCALE GENOMIC DNA]</scope>
    <source>
        <strain evidence="2 3">JZZ</strain>
    </source>
</reference>
<dbReference type="PROSITE" id="PS51737">
    <property type="entry name" value="RECOMBINASE_DNA_BIND"/>
    <property type="match status" value="1"/>
</dbReference>
<dbReference type="Gene3D" id="3.90.1750.20">
    <property type="entry name" value="Putative Large Serine Recombinase, Chain B, Domain 2"/>
    <property type="match status" value="1"/>
</dbReference>
<dbReference type="InterPro" id="IPR038109">
    <property type="entry name" value="DNA_bind_recomb_sf"/>
</dbReference>
<dbReference type="OrthoDB" id="2188903at2"/>
<dbReference type="InterPro" id="IPR011109">
    <property type="entry name" value="DNA_bind_recombinase_dom"/>
</dbReference>
<evidence type="ECO:0000313" key="3">
    <source>
        <dbReference type="Proteomes" id="UP000184604"/>
    </source>
</evidence>
<evidence type="ECO:0000259" key="1">
    <source>
        <dbReference type="PROSITE" id="PS51737"/>
    </source>
</evidence>
<dbReference type="AlphaFoldDB" id="A0A1L5FAB0"/>
<name>A0A1L5FAB0_CLOKL</name>
<sequence>MATHTPYGYVIEDGKAVIDEVSAKQIRQLYENYLSGDSLQNAAAKAGINTWYGTASRMLANKKYLGTKYYPTIIDRDLFDMVQEERHRRAVALGRVYDEKLNEPTALDSTPAPLEFWMRPLVIKFQDPYKQAEFAYSLIEREMS</sequence>
<gene>
    <name evidence="2" type="ORF">BS101_14805</name>
</gene>
<dbReference type="Proteomes" id="UP000184604">
    <property type="component" value="Chromosome"/>
</dbReference>
<organism evidence="2 3">
    <name type="scientific">Clostridium kluyveri</name>
    <dbReference type="NCBI Taxonomy" id="1534"/>
    <lineage>
        <taxon>Bacteria</taxon>
        <taxon>Bacillati</taxon>
        <taxon>Bacillota</taxon>
        <taxon>Clostridia</taxon>
        <taxon>Eubacteriales</taxon>
        <taxon>Clostridiaceae</taxon>
        <taxon>Clostridium</taxon>
    </lineage>
</organism>
<dbReference type="GO" id="GO:0000150">
    <property type="term" value="F:DNA strand exchange activity"/>
    <property type="evidence" value="ECO:0007669"/>
    <property type="project" value="InterPro"/>
</dbReference>
<proteinExistence type="predicted"/>
<dbReference type="RefSeq" id="WP_073539522.1">
    <property type="nucleotide sequence ID" value="NZ_CP018335.1"/>
</dbReference>
<protein>
    <recommendedName>
        <fullName evidence="1">Recombinase domain-containing protein</fullName>
    </recommendedName>
</protein>
<dbReference type="EMBL" id="CP018335">
    <property type="protein sequence ID" value="APM39907.1"/>
    <property type="molecule type" value="Genomic_DNA"/>
</dbReference>
<evidence type="ECO:0000313" key="2">
    <source>
        <dbReference type="EMBL" id="APM39907.1"/>
    </source>
</evidence>